<evidence type="ECO:0000313" key="3">
    <source>
        <dbReference type="EMBL" id="BAZ93524.1"/>
    </source>
</evidence>
<dbReference type="KEGG" id="ttc:FOKN1_1125"/>
<feature type="transmembrane region" description="Helical" evidence="1">
    <location>
        <begin position="210"/>
        <end position="230"/>
    </location>
</feature>
<feature type="chain" id="PRO_5012757744" evidence="2">
    <location>
        <begin position="23"/>
        <end position="239"/>
    </location>
</feature>
<proteinExistence type="predicted"/>
<keyword evidence="2" id="KW-0732">Signal</keyword>
<gene>
    <name evidence="3" type="ORF">FOKN1_1125</name>
</gene>
<evidence type="ECO:0000256" key="2">
    <source>
        <dbReference type="SAM" id="SignalP"/>
    </source>
</evidence>
<dbReference type="InterPro" id="IPR022472">
    <property type="entry name" value="VPLPA-CTERM"/>
</dbReference>
<keyword evidence="4" id="KW-1185">Reference proteome</keyword>
<evidence type="ECO:0000313" key="4">
    <source>
        <dbReference type="Proteomes" id="UP000218765"/>
    </source>
</evidence>
<organism evidence="3 4">
    <name type="scientific">Thiohalobacter thiocyanaticus</name>
    <dbReference type="NCBI Taxonomy" id="585455"/>
    <lineage>
        <taxon>Bacteria</taxon>
        <taxon>Pseudomonadati</taxon>
        <taxon>Pseudomonadota</taxon>
        <taxon>Gammaproteobacteria</taxon>
        <taxon>Thiohalobacterales</taxon>
        <taxon>Thiohalobacteraceae</taxon>
        <taxon>Thiohalobacter</taxon>
    </lineage>
</organism>
<dbReference type="RefSeq" id="WP_096365540.1">
    <property type="nucleotide sequence ID" value="NZ_AP018052.1"/>
</dbReference>
<feature type="signal peptide" evidence="2">
    <location>
        <begin position="1"/>
        <end position="22"/>
    </location>
</feature>
<dbReference type="AlphaFoldDB" id="A0A1Z4VQN9"/>
<accession>A0A1Z4VQN9</accession>
<evidence type="ECO:0000256" key="1">
    <source>
        <dbReference type="SAM" id="Phobius"/>
    </source>
</evidence>
<keyword evidence="1" id="KW-1133">Transmembrane helix</keyword>
<dbReference type="NCBIfam" id="NF033679">
    <property type="entry name" value="DNRLRE_dom"/>
    <property type="match status" value="1"/>
</dbReference>
<keyword evidence="1" id="KW-0472">Membrane</keyword>
<keyword evidence="1" id="KW-0812">Transmembrane</keyword>
<dbReference type="NCBIfam" id="TIGR03370">
    <property type="entry name" value="VPLPA-CTERM"/>
    <property type="match status" value="1"/>
</dbReference>
<sequence>MNKLQSLLLASVTVGLSTNAAAVSFAATADTYIYEFLGNQPGGNVLVANHESNHGMRGLMDFDGLDAYLPSLTAGGFTATLNLFSVCDTSGFVSACAGEPNAAVTTDVLAQNGAWGEDDAGLAWSDINEGGKYADFTISNAVDQWLSIDITSLVEEWRSNGSTGDGIILSQEAYPVVRNDAGSMAVAQFLSSDYADANFHPYVDVQVSAVPVPAAVWLFGSGLVGLVGVARRRRQAVAA</sequence>
<dbReference type="Proteomes" id="UP000218765">
    <property type="component" value="Chromosome"/>
</dbReference>
<name>A0A1Z4VQN9_9GAMM</name>
<reference evidence="3 4" key="1">
    <citation type="submission" date="2017-05" db="EMBL/GenBank/DDBJ databases">
        <title>Thiocyanate degradation by Thiohalobacter thiocyanaticus FOKN1.</title>
        <authorList>
            <person name="Oshiki M."/>
            <person name="Fukushima T."/>
            <person name="Kawano S."/>
            <person name="Nakagawa J."/>
        </authorList>
    </citation>
    <scope>NUCLEOTIDE SEQUENCE [LARGE SCALE GENOMIC DNA]</scope>
    <source>
        <strain evidence="3 4">FOKN1</strain>
    </source>
</reference>
<dbReference type="EMBL" id="AP018052">
    <property type="protein sequence ID" value="BAZ93524.1"/>
    <property type="molecule type" value="Genomic_DNA"/>
</dbReference>
<protein>
    <submittedName>
        <fullName evidence="3">Acyl-CoA dehydrogenases</fullName>
    </submittedName>
</protein>